<evidence type="ECO:0000313" key="3">
    <source>
        <dbReference type="Proteomes" id="UP000185003"/>
    </source>
</evidence>
<dbReference type="RefSeq" id="WP_074238352.1">
    <property type="nucleotide sequence ID" value="NZ_FSRA01000001.1"/>
</dbReference>
<sequence>MAAAFEHKINQQMDAGPNRTDLLPWWIRYCNWLFILGIITVPMALILSLLGNDNMYLAAYGLTARNFFSPAGIVLAGVFLFNAFTAYALLTESDWAIDIAIADALIGITLCSYTMSATPGLFRYELIPLALFLGKLLGIRRKWEKMRSL</sequence>
<organism evidence="2 3">
    <name type="scientific">Chitinophaga niabensis</name>
    <dbReference type="NCBI Taxonomy" id="536979"/>
    <lineage>
        <taxon>Bacteria</taxon>
        <taxon>Pseudomonadati</taxon>
        <taxon>Bacteroidota</taxon>
        <taxon>Chitinophagia</taxon>
        <taxon>Chitinophagales</taxon>
        <taxon>Chitinophagaceae</taxon>
        <taxon>Chitinophaga</taxon>
    </lineage>
</organism>
<keyword evidence="3" id="KW-1185">Reference proteome</keyword>
<feature type="transmembrane region" description="Helical" evidence="1">
    <location>
        <begin position="71"/>
        <end position="90"/>
    </location>
</feature>
<feature type="transmembrane region" description="Helical" evidence="1">
    <location>
        <begin position="121"/>
        <end position="139"/>
    </location>
</feature>
<keyword evidence="1" id="KW-1133">Transmembrane helix</keyword>
<feature type="transmembrane region" description="Helical" evidence="1">
    <location>
        <begin position="95"/>
        <end position="115"/>
    </location>
</feature>
<feature type="transmembrane region" description="Helical" evidence="1">
    <location>
        <begin position="29"/>
        <end position="51"/>
    </location>
</feature>
<evidence type="ECO:0000313" key="2">
    <source>
        <dbReference type="EMBL" id="SIN76081.1"/>
    </source>
</evidence>
<accession>A0A1N6DZA8</accession>
<keyword evidence="1" id="KW-0812">Transmembrane</keyword>
<dbReference type="EMBL" id="FSRA01000001">
    <property type="protein sequence ID" value="SIN76081.1"/>
    <property type="molecule type" value="Genomic_DNA"/>
</dbReference>
<evidence type="ECO:0000256" key="1">
    <source>
        <dbReference type="SAM" id="Phobius"/>
    </source>
</evidence>
<name>A0A1N6DZA8_9BACT</name>
<dbReference type="Proteomes" id="UP000185003">
    <property type="component" value="Unassembled WGS sequence"/>
</dbReference>
<dbReference type="OrthoDB" id="7060697at2"/>
<gene>
    <name evidence="2" type="ORF">SAMN04488055_1191</name>
</gene>
<protein>
    <submittedName>
        <fullName evidence="2">Uncharacterized protein</fullName>
    </submittedName>
</protein>
<proteinExistence type="predicted"/>
<keyword evidence="1" id="KW-0472">Membrane</keyword>
<reference evidence="2 3" key="1">
    <citation type="submission" date="2016-11" db="EMBL/GenBank/DDBJ databases">
        <authorList>
            <person name="Jaros S."/>
            <person name="Januszkiewicz K."/>
            <person name="Wedrychowicz H."/>
        </authorList>
    </citation>
    <scope>NUCLEOTIDE SEQUENCE [LARGE SCALE GENOMIC DNA]</scope>
    <source>
        <strain evidence="2 3">DSM 24787</strain>
    </source>
</reference>
<dbReference type="AlphaFoldDB" id="A0A1N6DZA8"/>